<evidence type="ECO:0000256" key="1">
    <source>
        <dbReference type="SAM" id="Phobius"/>
    </source>
</evidence>
<dbReference type="RefSeq" id="WP_132317333.1">
    <property type="nucleotide sequence ID" value="NZ_FWZT01000005.1"/>
</dbReference>
<evidence type="ECO:0000313" key="2">
    <source>
        <dbReference type="EMBL" id="SMF12655.1"/>
    </source>
</evidence>
<sequence length="226" mass="24736">MHQKKVCNSHEAGFTLLQVIVMVSLLAVVATMVFRASVQSNQAKKIIRAGQNYEDINQLFINELAAVLKNPAGTQCFAPNDFSKPLSAGLSASEMKHTKNIEAGVSKDVKAAMSRSSSIGKALDRCKDRVRTITNGSSATDNKLHFCLKFDQVATAPRNSFLNSEHAFAEVAIHLKDFHSDSDLSCADYKTSTAAGAQIFYSLFWTTEVGGKLRYKRKNGVFHTGK</sequence>
<reference evidence="3" key="1">
    <citation type="submission" date="2017-04" db="EMBL/GenBank/DDBJ databases">
        <authorList>
            <person name="Varghese N."/>
            <person name="Submissions S."/>
        </authorList>
    </citation>
    <scope>NUCLEOTIDE SEQUENCE [LARGE SCALE GENOMIC DNA]</scope>
    <source>
        <strain evidence="3">RKEM611</strain>
    </source>
</reference>
<keyword evidence="1" id="KW-0812">Transmembrane</keyword>
<organism evidence="2 3">
    <name type="scientific">Pseudobacteriovorax antillogorgiicola</name>
    <dbReference type="NCBI Taxonomy" id="1513793"/>
    <lineage>
        <taxon>Bacteria</taxon>
        <taxon>Pseudomonadati</taxon>
        <taxon>Bdellovibrionota</taxon>
        <taxon>Oligoflexia</taxon>
        <taxon>Oligoflexales</taxon>
        <taxon>Pseudobacteriovoracaceae</taxon>
        <taxon>Pseudobacteriovorax</taxon>
    </lineage>
</organism>
<gene>
    <name evidence="2" type="ORF">SAMN06296036_105188</name>
</gene>
<keyword evidence="1" id="KW-0472">Membrane</keyword>
<dbReference type="STRING" id="1513793.SAMN06296036_105188"/>
<accession>A0A1Y6BIW3</accession>
<feature type="transmembrane region" description="Helical" evidence="1">
    <location>
        <begin position="12"/>
        <end position="34"/>
    </location>
</feature>
<name>A0A1Y6BIW3_9BACT</name>
<keyword evidence="3" id="KW-1185">Reference proteome</keyword>
<protein>
    <submittedName>
        <fullName evidence="2">Uncharacterized protein</fullName>
    </submittedName>
</protein>
<proteinExistence type="predicted"/>
<dbReference type="AlphaFoldDB" id="A0A1Y6BIW3"/>
<evidence type="ECO:0000313" key="3">
    <source>
        <dbReference type="Proteomes" id="UP000192907"/>
    </source>
</evidence>
<dbReference type="EMBL" id="FWZT01000005">
    <property type="protein sequence ID" value="SMF12655.1"/>
    <property type="molecule type" value="Genomic_DNA"/>
</dbReference>
<dbReference type="Proteomes" id="UP000192907">
    <property type="component" value="Unassembled WGS sequence"/>
</dbReference>
<keyword evidence="1" id="KW-1133">Transmembrane helix</keyword>